<keyword evidence="16" id="KW-0863">Zinc-finger</keyword>
<keyword evidence="13" id="KW-0808">Transferase</keyword>
<keyword evidence="5" id="KW-0479">Metal-binding</keyword>
<keyword evidence="2" id="KW-1188">Viral release from host cell</keyword>
<keyword evidence="14" id="KW-0917">Virion maturation</keyword>
<accession>A0A077Z624</accession>
<keyword evidence="9" id="KW-0067">ATP-binding</keyword>
<evidence type="ECO:0000256" key="8">
    <source>
        <dbReference type="ARBA" id="ARBA00022801"/>
    </source>
</evidence>
<evidence type="ECO:0000256" key="6">
    <source>
        <dbReference type="ARBA" id="ARBA00022741"/>
    </source>
</evidence>
<evidence type="ECO:0000256" key="15">
    <source>
        <dbReference type="ARBA" id="ARBA00023172"/>
    </source>
</evidence>
<dbReference type="SUPFAM" id="SSF57756">
    <property type="entry name" value="Retrovirus zinc finger-like domains"/>
    <property type="match status" value="1"/>
</dbReference>
<feature type="domain" description="Integrase catalytic" evidence="18">
    <location>
        <begin position="431"/>
        <end position="565"/>
    </location>
</feature>
<dbReference type="PROSITE" id="PS50994">
    <property type="entry name" value="INTEGRASE"/>
    <property type="match status" value="1"/>
</dbReference>
<evidence type="ECO:0000256" key="3">
    <source>
        <dbReference type="ARBA" id="ARBA00022670"/>
    </source>
</evidence>
<keyword evidence="8" id="KW-0378">Hydrolase</keyword>
<dbReference type="GO" id="GO:0015074">
    <property type="term" value="P:DNA integration"/>
    <property type="evidence" value="ECO:0007669"/>
    <property type="project" value="UniProtKB-KW"/>
</dbReference>
<keyword evidence="13" id="KW-0548">Nucleotidyltransferase</keyword>
<dbReference type="AlphaFoldDB" id="A0A077Z624"/>
<evidence type="ECO:0000259" key="17">
    <source>
        <dbReference type="PROSITE" id="PS50158"/>
    </source>
</evidence>
<dbReference type="PANTHER" id="PTHR42648:SF11">
    <property type="entry name" value="TRANSPOSON TY4-P GAG-POL POLYPROTEIN"/>
    <property type="match status" value="1"/>
</dbReference>
<dbReference type="GO" id="GO:0005524">
    <property type="term" value="F:ATP binding"/>
    <property type="evidence" value="ECO:0007669"/>
    <property type="project" value="UniProtKB-KW"/>
</dbReference>
<dbReference type="GO" id="GO:0006508">
    <property type="term" value="P:proteolysis"/>
    <property type="evidence" value="ECO:0007669"/>
    <property type="project" value="UniProtKB-KW"/>
</dbReference>
<dbReference type="Pfam" id="PF14223">
    <property type="entry name" value="Retrotran_gag_2"/>
    <property type="match status" value="1"/>
</dbReference>
<dbReference type="EMBL" id="HG805942">
    <property type="protein sequence ID" value="CDW55254.1"/>
    <property type="molecule type" value="Genomic_DNA"/>
</dbReference>
<dbReference type="GO" id="GO:0008270">
    <property type="term" value="F:zinc ion binding"/>
    <property type="evidence" value="ECO:0007669"/>
    <property type="project" value="UniProtKB-KW"/>
</dbReference>
<evidence type="ECO:0000256" key="13">
    <source>
        <dbReference type="ARBA" id="ARBA00022932"/>
    </source>
</evidence>
<dbReference type="InterPro" id="IPR036397">
    <property type="entry name" value="RNaseH_sf"/>
</dbReference>
<evidence type="ECO:0000256" key="9">
    <source>
        <dbReference type="ARBA" id="ARBA00022840"/>
    </source>
</evidence>
<keyword evidence="12" id="KW-0695">RNA-directed DNA polymerase</keyword>
<dbReference type="GO" id="GO:0008233">
    <property type="term" value="F:peptidase activity"/>
    <property type="evidence" value="ECO:0007669"/>
    <property type="project" value="UniProtKB-KW"/>
</dbReference>
<dbReference type="GO" id="GO:0003676">
    <property type="term" value="F:nucleic acid binding"/>
    <property type="evidence" value="ECO:0007669"/>
    <property type="project" value="InterPro"/>
</dbReference>
<reference evidence="19" key="1">
    <citation type="submission" date="2014-01" db="EMBL/GenBank/DDBJ databases">
        <authorList>
            <person name="Aslett M."/>
        </authorList>
    </citation>
    <scope>NUCLEOTIDE SEQUENCE</scope>
</reference>
<dbReference type="SUPFAM" id="SSF53098">
    <property type="entry name" value="Ribonuclease H-like"/>
    <property type="match status" value="1"/>
</dbReference>
<keyword evidence="13" id="KW-0239">DNA-directed DNA polymerase</keyword>
<reference evidence="19" key="2">
    <citation type="submission" date="2014-03" db="EMBL/GenBank/DDBJ databases">
        <title>The whipworm genome and dual-species transcriptomics of an intimate host-pathogen interaction.</title>
        <authorList>
            <person name="Foth B.J."/>
            <person name="Tsai I.J."/>
            <person name="Reid A.J."/>
            <person name="Bancroft A.J."/>
            <person name="Nichol S."/>
            <person name="Tracey A."/>
            <person name="Holroyd N."/>
            <person name="Cotton J.A."/>
            <person name="Stanley E.J."/>
            <person name="Zarowiecki M."/>
            <person name="Liu J.Z."/>
            <person name="Huckvale T."/>
            <person name="Cooper P.J."/>
            <person name="Grencis R.K."/>
            <person name="Berriman M."/>
        </authorList>
    </citation>
    <scope>NUCLEOTIDE SEQUENCE [LARGE SCALE GENOMIC DNA]</scope>
</reference>
<dbReference type="InterPro" id="IPR054722">
    <property type="entry name" value="PolX-like_BBD"/>
</dbReference>
<keyword evidence="4" id="KW-0540">Nuclease</keyword>
<evidence type="ECO:0000256" key="10">
    <source>
        <dbReference type="ARBA" id="ARBA00022842"/>
    </source>
</evidence>
<comment type="function">
    <text evidence="1">The aspartyl protease (PR) mediates the proteolytic cleavages of the Gag and Gag-Pol polyproteins after assembly of the VLP.</text>
</comment>
<keyword evidence="20" id="KW-1185">Reference proteome</keyword>
<dbReference type="InterPro" id="IPR001584">
    <property type="entry name" value="Integrase_cat-core"/>
</dbReference>
<dbReference type="InterPro" id="IPR012337">
    <property type="entry name" value="RNaseH-like_sf"/>
</dbReference>
<keyword evidence="7" id="KW-0255">Endonuclease</keyword>
<dbReference type="Proteomes" id="UP000030665">
    <property type="component" value="Unassembled WGS sequence"/>
</dbReference>
<protein>
    <submittedName>
        <fullName evidence="19">Retrovirus Pol polyprotein</fullName>
    </submittedName>
</protein>
<evidence type="ECO:0000256" key="1">
    <source>
        <dbReference type="ARBA" id="ARBA00002180"/>
    </source>
</evidence>
<dbReference type="GO" id="GO:0006310">
    <property type="term" value="P:DNA recombination"/>
    <property type="evidence" value="ECO:0007669"/>
    <property type="project" value="UniProtKB-KW"/>
</dbReference>
<dbReference type="GO" id="GO:0003964">
    <property type="term" value="F:RNA-directed DNA polymerase activity"/>
    <property type="evidence" value="ECO:0007669"/>
    <property type="project" value="UniProtKB-KW"/>
</dbReference>
<dbReference type="OrthoDB" id="97058at2759"/>
<dbReference type="PANTHER" id="PTHR42648">
    <property type="entry name" value="TRANSPOSASE, PUTATIVE-RELATED"/>
    <property type="match status" value="1"/>
</dbReference>
<evidence type="ECO:0000313" key="20">
    <source>
        <dbReference type="Proteomes" id="UP000030665"/>
    </source>
</evidence>
<sequence>MELESGLVQLNGENYLRWKFEIEAVLEARDCSDLVSGEALCPAVGDEKVKAWKNRDAIAWSIVSRSLDDFHHSFVRSCKTFKEMMDTIIKIREQTTVGNKFPVYSEFHAYTKNVASFIAGLNAIVNKMQSLNIVLDDATIIGKAVKSLAPEFDYFRQPVCTEVCETFRFDVSVACRFRLNKTSQFVEESKKRVQAQKYVVCWNCKKKDHIQRECRNKRCMVTVALNLENERPTPGGFVIRTNLELRQERNDGWIVDSGAFKHITRNRHWFSTFKEIDPCGVRVGGDKLVYAVGVGTIDVEMYNGKTWVLSTLNGVLYVPEFRSSCLFTLGGAAARGYKLKIEGERVCLAKDGKTDLVGYKDSDLYTLLIRRSSQPLLSAMAVAAAATALELWHQRRTHVSIDKIKAMNEQNFVDGLQITGEQNREEVIKRRKCLPGEILHTDVCGPIVQPSVGGSFYFFCFKGESSGYRKVCFMRREDDVLKYLKSAISEVKRDNNRRTVRRLRSDCGTEFVKKIISDFLVENGTRHEKSPPSTPECNYMGEREDGTLVEKTRSMLCVRNLPKRL</sequence>
<name>A0A077Z624_TRITR</name>
<keyword evidence="15" id="KW-0233">DNA recombination</keyword>
<evidence type="ECO:0000256" key="16">
    <source>
        <dbReference type="PROSITE-ProRule" id="PRU00047"/>
    </source>
</evidence>
<keyword evidence="11" id="KW-0229">DNA integration</keyword>
<dbReference type="Gene3D" id="3.30.420.10">
    <property type="entry name" value="Ribonuclease H-like superfamily/Ribonuclease H"/>
    <property type="match status" value="1"/>
</dbReference>
<dbReference type="Pfam" id="PF22936">
    <property type="entry name" value="Pol_BBD"/>
    <property type="match status" value="1"/>
</dbReference>
<evidence type="ECO:0000256" key="2">
    <source>
        <dbReference type="ARBA" id="ARBA00022612"/>
    </source>
</evidence>
<dbReference type="STRING" id="36087.A0A077Z624"/>
<dbReference type="InterPro" id="IPR039537">
    <property type="entry name" value="Retrotran_Ty1/copia-like"/>
</dbReference>
<evidence type="ECO:0000259" key="18">
    <source>
        <dbReference type="PROSITE" id="PS50994"/>
    </source>
</evidence>
<keyword evidence="6" id="KW-0547">Nucleotide-binding</keyword>
<keyword evidence="3" id="KW-0645">Protease</keyword>
<evidence type="ECO:0000256" key="5">
    <source>
        <dbReference type="ARBA" id="ARBA00022723"/>
    </source>
</evidence>
<evidence type="ECO:0000256" key="12">
    <source>
        <dbReference type="ARBA" id="ARBA00022918"/>
    </source>
</evidence>
<dbReference type="SMART" id="SM00343">
    <property type="entry name" value="ZnF_C2HC"/>
    <property type="match status" value="1"/>
</dbReference>
<dbReference type="InterPro" id="IPR001878">
    <property type="entry name" value="Znf_CCHC"/>
</dbReference>
<dbReference type="PROSITE" id="PS50158">
    <property type="entry name" value="ZF_CCHC"/>
    <property type="match status" value="1"/>
</dbReference>
<dbReference type="InterPro" id="IPR036875">
    <property type="entry name" value="Znf_CCHC_sf"/>
</dbReference>
<dbReference type="GO" id="GO:0004519">
    <property type="term" value="F:endonuclease activity"/>
    <property type="evidence" value="ECO:0007669"/>
    <property type="project" value="UniProtKB-KW"/>
</dbReference>
<dbReference type="GO" id="GO:0019899">
    <property type="term" value="F:enzyme binding"/>
    <property type="evidence" value="ECO:0007669"/>
    <property type="project" value="UniProtKB-ARBA"/>
</dbReference>
<feature type="domain" description="CCHC-type" evidence="17">
    <location>
        <begin position="201"/>
        <end position="216"/>
    </location>
</feature>
<organism evidence="19 20">
    <name type="scientific">Trichuris trichiura</name>
    <name type="common">Whipworm</name>
    <name type="synonym">Trichocephalus trichiurus</name>
    <dbReference type="NCBI Taxonomy" id="36087"/>
    <lineage>
        <taxon>Eukaryota</taxon>
        <taxon>Metazoa</taxon>
        <taxon>Ecdysozoa</taxon>
        <taxon>Nematoda</taxon>
        <taxon>Enoplea</taxon>
        <taxon>Dorylaimia</taxon>
        <taxon>Trichinellida</taxon>
        <taxon>Trichuridae</taxon>
        <taxon>Trichuris</taxon>
    </lineage>
</organism>
<keyword evidence="16" id="KW-0862">Zinc</keyword>
<evidence type="ECO:0000256" key="14">
    <source>
        <dbReference type="ARBA" id="ARBA00023113"/>
    </source>
</evidence>
<evidence type="ECO:0000256" key="11">
    <source>
        <dbReference type="ARBA" id="ARBA00022908"/>
    </source>
</evidence>
<keyword evidence="10" id="KW-0460">Magnesium</keyword>
<evidence type="ECO:0000313" key="19">
    <source>
        <dbReference type="EMBL" id="CDW55254.1"/>
    </source>
</evidence>
<evidence type="ECO:0000256" key="7">
    <source>
        <dbReference type="ARBA" id="ARBA00022759"/>
    </source>
</evidence>
<dbReference type="GO" id="GO:0003887">
    <property type="term" value="F:DNA-directed DNA polymerase activity"/>
    <property type="evidence" value="ECO:0007669"/>
    <property type="project" value="UniProtKB-KW"/>
</dbReference>
<evidence type="ECO:0000256" key="4">
    <source>
        <dbReference type="ARBA" id="ARBA00022722"/>
    </source>
</evidence>
<proteinExistence type="predicted"/>
<gene>
    <name evidence="19" type="ORF">TTRE_0000352601</name>
</gene>